<feature type="domain" description="B12-binding" evidence="6">
    <location>
        <begin position="12"/>
        <end position="142"/>
    </location>
</feature>
<sequence length="143" mass="14441">MGVSAVVAALRGRKAIVTKLGMDAHWRGAIVVANALRDAGMDVVYLGHTVAAELAAVAVQEDPVLVGLSTLSGNHLTECASVMAAFREAGLDDVVVVAGGTIPPADRAKLLALGVDQVFGVGSPLTSIVDEVAALVTSRTGTP</sequence>
<dbReference type="EMBL" id="CP034550">
    <property type="protein sequence ID" value="QFZ21197.1"/>
    <property type="molecule type" value="Genomic_DNA"/>
</dbReference>
<evidence type="ECO:0000313" key="7">
    <source>
        <dbReference type="EMBL" id="QFZ21197.1"/>
    </source>
</evidence>
<keyword evidence="4" id="KW-0413">Isomerase</keyword>
<dbReference type="InterPro" id="IPR036724">
    <property type="entry name" value="Cobalamin-bd_sf"/>
</dbReference>
<evidence type="ECO:0000256" key="1">
    <source>
        <dbReference type="ARBA" id="ARBA00001922"/>
    </source>
</evidence>
<comment type="cofactor">
    <cofactor evidence="1">
        <name>adenosylcob(III)alamin</name>
        <dbReference type="ChEBI" id="CHEBI:18408"/>
    </cofactor>
</comment>
<dbReference type="Proteomes" id="UP000325787">
    <property type="component" value="Chromosome"/>
</dbReference>
<evidence type="ECO:0000256" key="3">
    <source>
        <dbReference type="ARBA" id="ARBA00022723"/>
    </source>
</evidence>
<proteinExistence type="predicted"/>
<dbReference type="PANTHER" id="PTHR48101:SF1">
    <property type="entry name" value="METHYLMALONYL-COA MUTASE, LARGE SUBUNIT"/>
    <property type="match status" value="1"/>
</dbReference>
<evidence type="ECO:0000259" key="6">
    <source>
        <dbReference type="PROSITE" id="PS51332"/>
    </source>
</evidence>
<dbReference type="InterPro" id="IPR006158">
    <property type="entry name" value="Cobalamin-bd"/>
</dbReference>
<gene>
    <name evidence="7" type="ORF">EKG83_30825</name>
</gene>
<dbReference type="GO" id="GO:0031419">
    <property type="term" value="F:cobalamin binding"/>
    <property type="evidence" value="ECO:0007669"/>
    <property type="project" value="UniProtKB-KW"/>
</dbReference>
<dbReference type="AlphaFoldDB" id="A0A5Q0H4R5"/>
<dbReference type="NCBIfam" id="TIGR00640">
    <property type="entry name" value="acid_CoA_mut_C"/>
    <property type="match status" value="1"/>
</dbReference>
<dbReference type="PROSITE" id="PS51332">
    <property type="entry name" value="B12_BINDING"/>
    <property type="match status" value="1"/>
</dbReference>
<keyword evidence="2" id="KW-0846">Cobalamin</keyword>
<dbReference type="SUPFAM" id="SSF52242">
    <property type="entry name" value="Cobalamin (vitamin B12)-binding domain"/>
    <property type="match status" value="1"/>
</dbReference>
<reference evidence="8" key="1">
    <citation type="journal article" date="2021" name="Curr. Microbiol.">
        <title>Complete genome of nocamycin-producing strain Saccharothrix syringae NRRL B-16468 reveals the biosynthetic potential for secondary metabolites.</title>
        <authorList>
            <person name="Mo X."/>
            <person name="Yang S."/>
        </authorList>
    </citation>
    <scope>NUCLEOTIDE SEQUENCE [LARGE SCALE GENOMIC DNA]</scope>
    <source>
        <strain evidence="8">ATCC 51364 / DSM 43886 / JCM 6844 / KCTC 9398 / NBRC 14523 / NRRL B-16468 / INA 2240</strain>
    </source>
</reference>
<dbReference type="GO" id="GO:0046872">
    <property type="term" value="F:metal ion binding"/>
    <property type="evidence" value="ECO:0007669"/>
    <property type="project" value="UniProtKB-KW"/>
</dbReference>
<protein>
    <submittedName>
        <fullName evidence="7">Methylmalonyl-CoA mutase</fullName>
    </submittedName>
</protein>
<dbReference type="PANTHER" id="PTHR48101">
    <property type="entry name" value="METHYLMALONYL-COA MUTASE, MITOCHONDRIAL-RELATED"/>
    <property type="match status" value="1"/>
</dbReference>
<evidence type="ECO:0000313" key="8">
    <source>
        <dbReference type="Proteomes" id="UP000325787"/>
    </source>
</evidence>
<evidence type="ECO:0000256" key="2">
    <source>
        <dbReference type="ARBA" id="ARBA00022628"/>
    </source>
</evidence>
<dbReference type="KEGG" id="ssyi:EKG83_30825"/>
<keyword evidence="5" id="KW-0170">Cobalt</keyword>
<accession>A0A5Q0H4R5</accession>
<organism evidence="7 8">
    <name type="scientific">Saccharothrix syringae</name>
    <name type="common">Nocardiopsis syringae</name>
    <dbReference type="NCBI Taxonomy" id="103733"/>
    <lineage>
        <taxon>Bacteria</taxon>
        <taxon>Bacillati</taxon>
        <taxon>Actinomycetota</taxon>
        <taxon>Actinomycetes</taxon>
        <taxon>Pseudonocardiales</taxon>
        <taxon>Pseudonocardiaceae</taxon>
        <taxon>Saccharothrix</taxon>
    </lineage>
</organism>
<dbReference type="InterPro" id="IPR006159">
    <property type="entry name" value="Acid_CoA_mut_C"/>
</dbReference>
<evidence type="ECO:0000256" key="4">
    <source>
        <dbReference type="ARBA" id="ARBA00023235"/>
    </source>
</evidence>
<dbReference type="Gene3D" id="3.40.50.280">
    <property type="entry name" value="Cobalamin-binding domain"/>
    <property type="match status" value="1"/>
</dbReference>
<evidence type="ECO:0000256" key="5">
    <source>
        <dbReference type="ARBA" id="ARBA00023285"/>
    </source>
</evidence>
<dbReference type="GO" id="GO:0016853">
    <property type="term" value="F:isomerase activity"/>
    <property type="evidence" value="ECO:0007669"/>
    <property type="project" value="UniProtKB-KW"/>
</dbReference>
<dbReference type="OrthoDB" id="9788468at2"/>
<name>A0A5Q0H4R5_SACSY</name>
<dbReference type="Pfam" id="PF02310">
    <property type="entry name" value="B12-binding"/>
    <property type="match status" value="1"/>
</dbReference>
<keyword evidence="8" id="KW-1185">Reference proteome</keyword>
<dbReference type="RefSeq" id="WP_051766186.1">
    <property type="nucleotide sequence ID" value="NZ_CP034550.1"/>
</dbReference>
<keyword evidence="3" id="KW-0479">Metal-binding</keyword>